<keyword evidence="4" id="KW-1185">Reference proteome</keyword>
<name>A0ABR1RDM4_9PEZI</name>
<dbReference type="EMBL" id="JAQQWI010000016">
    <property type="protein sequence ID" value="KAK8008359.1"/>
    <property type="molecule type" value="Genomic_DNA"/>
</dbReference>
<sequence>MGFEAANEENLLLGLPDTFSPPTDPGTDMNTRKRPASSDADEGLRMSTTKHVKVEQDESSPLTAIPENISLPVSSNDGQDIAMFNNDSMTEQETAPSRSLIIETESASQMTPSEMTTHSPQDVPTILSKLFSRETDKMVVSIVDQLKHVIHSSNPEPAINSTLPNSSSEAGTQTNEANPNSPMSNSYLQDSMERIEENDAIIREYKSTVEEYKAKIEKLERDNETMQQKWNEAEIQLHEARQHQSNSYAQTEVIDDDYITEQTDLLRDHIQDVASLYFSGGPWKTHVKTDTKGVFDKLTPGWTSDYLKSGVLKPYFIEAVIWHHIIDKILNHPMTIWCKILGEGLLDLHKNIWRKHIHIIASLHEVTNIPISADEESSIKHEAYHSMRVHVAEASLQVHGRNGYLIGDRDTASENKKMLVDKLVERLEKFTHNIKACRKEFELIIERAVGLAYSMTMAKAHYVIRLGDNLYAEKYHGFHSKAKSMEAIYIDEDEDWVNLPEPGKVHLVATPAVIRYGTSEGEAYKEGKVLAKARIIQG</sequence>
<evidence type="ECO:0000256" key="1">
    <source>
        <dbReference type="SAM" id="Coils"/>
    </source>
</evidence>
<keyword evidence="1" id="KW-0175">Coiled coil</keyword>
<feature type="region of interest" description="Disordered" evidence="2">
    <location>
        <begin position="153"/>
        <end position="186"/>
    </location>
</feature>
<evidence type="ECO:0000256" key="2">
    <source>
        <dbReference type="SAM" id="MobiDB-lite"/>
    </source>
</evidence>
<comment type="caution">
    <text evidence="3">The sequence shown here is derived from an EMBL/GenBank/DDBJ whole genome shotgun (WGS) entry which is preliminary data.</text>
</comment>
<feature type="region of interest" description="Disordered" evidence="2">
    <location>
        <begin position="1"/>
        <end position="63"/>
    </location>
</feature>
<reference evidence="3 4" key="1">
    <citation type="submission" date="2023-01" db="EMBL/GenBank/DDBJ databases">
        <title>Analysis of 21 Apiospora genomes using comparative genomics revels a genus with tremendous synthesis potential of carbohydrate active enzymes and secondary metabolites.</title>
        <authorList>
            <person name="Sorensen T."/>
        </authorList>
    </citation>
    <scope>NUCLEOTIDE SEQUENCE [LARGE SCALE GENOMIC DNA]</scope>
    <source>
        <strain evidence="3 4">CBS 20057</strain>
    </source>
</reference>
<accession>A0ABR1RDM4</accession>
<evidence type="ECO:0000313" key="3">
    <source>
        <dbReference type="EMBL" id="KAK8008359.1"/>
    </source>
</evidence>
<feature type="compositionally biased region" description="Low complexity" evidence="2">
    <location>
        <begin position="1"/>
        <end position="13"/>
    </location>
</feature>
<protein>
    <submittedName>
        <fullName evidence="3">Uncharacterized protein</fullName>
    </submittedName>
</protein>
<gene>
    <name evidence="3" type="ORF">PG991_010910</name>
</gene>
<feature type="coiled-coil region" evidence="1">
    <location>
        <begin position="195"/>
        <end position="243"/>
    </location>
</feature>
<organism evidence="3 4">
    <name type="scientific">Apiospora marii</name>
    <dbReference type="NCBI Taxonomy" id="335849"/>
    <lineage>
        <taxon>Eukaryota</taxon>
        <taxon>Fungi</taxon>
        <taxon>Dikarya</taxon>
        <taxon>Ascomycota</taxon>
        <taxon>Pezizomycotina</taxon>
        <taxon>Sordariomycetes</taxon>
        <taxon>Xylariomycetidae</taxon>
        <taxon>Amphisphaeriales</taxon>
        <taxon>Apiosporaceae</taxon>
        <taxon>Apiospora</taxon>
    </lineage>
</organism>
<proteinExistence type="predicted"/>
<dbReference type="Proteomes" id="UP001396898">
    <property type="component" value="Unassembled WGS sequence"/>
</dbReference>
<evidence type="ECO:0000313" key="4">
    <source>
        <dbReference type="Proteomes" id="UP001396898"/>
    </source>
</evidence>